<dbReference type="PANTHER" id="PTHR33931">
    <property type="entry name" value="HOLIN-LIKE PROTEIN CIDA-RELATED"/>
    <property type="match status" value="1"/>
</dbReference>
<dbReference type="Proteomes" id="UP000722957">
    <property type="component" value="Unassembled WGS sequence"/>
</dbReference>
<gene>
    <name evidence="7" type="ORF">DYL72_03055</name>
    <name evidence="8" type="ORF">EAY07_04360</name>
    <name evidence="9" type="ORF">ERJ77_03425</name>
</gene>
<dbReference type="EMBL" id="RDOM01000010">
    <property type="protein sequence ID" value="MBF4271292.1"/>
    <property type="molecule type" value="Genomic_DNA"/>
</dbReference>
<dbReference type="KEGG" id="vau:VANGNB10_cI1911c"/>
<dbReference type="PANTHER" id="PTHR33931:SF2">
    <property type="entry name" value="HOLIN-LIKE PROTEIN CIDA"/>
    <property type="match status" value="1"/>
</dbReference>
<dbReference type="EMBL" id="CP034672">
    <property type="protein sequence ID" value="AZS24137.1"/>
    <property type="molecule type" value="Genomic_DNA"/>
</dbReference>
<sequence>MQRIRNSQRVKNNLQTVVQVVALSMIWFLADFLVSTFHIPLPANLTGMLLLLTLVIMRVVKVDWLRKGATWLLAEMLLFFVPAVIAVVNYQELMQQQGLRIMAVLVISTIMVIAITAWTVDKMYRLELILARRKSNRAIRLTKVERSS</sequence>
<evidence type="ECO:0000256" key="5">
    <source>
        <dbReference type="ARBA" id="ARBA00023136"/>
    </source>
</evidence>
<evidence type="ECO:0000313" key="7">
    <source>
        <dbReference type="EMBL" id="AZS24137.1"/>
    </source>
</evidence>
<dbReference type="GeneID" id="83859746"/>
<evidence type="ECO:0000256" key="3">
    <source>
        <dbReference type="ARBA" id="ARBA00022692"/>
    </source>
</evidence>
<name>A0A1Q1L5L1_VIBAN</name>
<accession>A0A1E5FJ05</accession>
<reference evidence="7 10" key="1">
    <citation type="submission" date="2018-12" db="EMBL/GenBank/DDBJ databases">
        <title>Characterization and Draft Genome of Vibrio anguillarum J360 Marine Pathogen Isolated from an Outbreak in Lumpfish (Cyclopterus lumpus).</title>
        <authorList>
            <person name="Vasquez J.I."/>
            <person name="Cao T."/>
            <person name="Chakraborty S."/>
            <person name="Gnanagobal H."/>
            <person name="Wescot J."/>
            <person name="Boyce D."/>
            <person name="Santander J."/>
        </authorList>
    </citation>
    <scope>NUCLEOTIDE SEQUENCE [LARGE SCALE GENOMIC DNA]</scope>
    <source>
        <strain evidence="7 10">J360</strain>
    </source>
</reference>
<proteinExistence type="predicted"/>
<evidence type="ECO:0000313" key="12">
    <source>
        <dbReference type="Proteomes" id="UP000786185"/>
    </source>
</evidence>
<dbReference type="InterPro" id="IPR005538">
    <property type="entry name" value="LrgA/CidA"/>
</dbReference>
<keyword evidence="3 6" id="KW-0812">Transmembrane</keyword>
<evidence type="ECO:0000256" key="2">
    <source>
        <dbReference type="ARBA" id="ARBA00022475"/>
    </source>
</evidence>
<dbReference type="AlphaFoldDB" id="A0A1Q1L5L1"/>
<feature type="transmembrane region" description="Helical" evidence="6">
    <location>
        <begin position="69"/>
        <end position="89"/>
    </location>
</feature>
<dbReference type="OMA" id="NWVRAGA"/>
<comment type="subcellular location">
    <subcellularLocation>
        <location evidence="1">Cell membrane</location>
        <topology evidence="1">Multi-pass membrane protein</topology>
    </subcellularLocation>
</comment>
<dbReference type="GO" id="GO:0005886">
    <property type="term" value="C:plasma membrane"/>
    <property type="evidence" value="ECO:0007669"/>
    <property type="project" value="UniProtKB-SubCell"/>
</dbReference>
<keyword evidence="2" id="KW-1003">Cell membrane</keyword>
<evidence type="ECO:0000313" key="11">
    <source>
        <dbReference type="Proteomes" id="UP000722957"/>
    </source>
</evidence>
<evidence type="ECO:0000256" key="4">
    <source>
        <dbReference type="ARBA" id="ARBA00022989"/>
    </source>
</evidence>
<keyword evidence="5 6" id="KW-0472">Membrane</keyword>
<keyword evidence="4 6" id="KW-1133">Transmembrane helix</keyword>
<evidence type="ECO:0000313" key="9">
    <source>
        <dbReference type="EMBL" id="MBF4433563.1"/>
    </source>
</evidence>
<protein>
    <submittedName>
        <fullName evidence="9">CidA/LrgA family protein</fullName>
    </submittedName>
</protein>
<feature type="transmembrane region" description="Helical" evidence="6">
    <location>
        <begin position="101"/>
        <end position="120"/>
    </location>
</feature>
<accession>A0A1Q1L5L1</accession>
<evidence type="ECO:0000313" key="10">
    <source>
        <dbReference type="Proteomes" id="UP000256923"/>
    </source>
</evidence>
<evidence type="ECO:0000256" key="1">
    <source>
        <dbReference type="ARBA" id="ARBA00004651"/>
    </source>
</evidence>
<evidence type="ECO:0000313" key="8">
    <source>
        <dbReference type="EMBL" id="MBF4271292.1"/>
    </source>
</evidence>
<evidence type="ECO:0000256" key="6">
    <source>
        <dbReference type="SAM" id="Phobius"/>
    </source>
</evidence>
<feature type="transmembrane region" description="Helical" evidence="6">
    <location>
        <begin position="12"/>
        <end position="30"/>
    </location>
</feature>
<organism evidence="9 12">
    <name type="scientific">Vibrio anguillarum</name>
    <name type="common">Listonella anguillarum</name>
    <dbReference type="NCBI Taxonomy" id="55601"/>
    <lineage>
        <taxon>Bacteria</taxon>
        <taxon>Pseudomonadati</taxon>
        <taxon>Pseudomonadota</taxon>
        <taxon>Gammaproteobacteria</taxon>
        <taxon>Vibrionales</taxon>
        <taxon>Vibrionaceae</taxon>
        <taxon>Vibrio</taxon>
    </lineage>
</organism>
<dbReference type="EMBL" id="SCLC01000001">
    <property type="protein sequence ID" value="MBF4433563.1"/>
    <property type="molecule type" value="Genomic_DNA"/>
</dbReference>
<dbReference type="Proteomes" id="UP000256923">
    <property type="component" value="Chromosome 1"/>
</dbReference>
<reference evidence="9 11" key="2">
    <citation type="journal article" date="2021" name="PeerJ">
        <title>Analysis of 44 Vibrio anguillarum genomes reveals high genetic diversity.</title>
        <authorList>
            <person name="Hansen M.J."/>
            <person name="Dalsgaard I."/>
        </authorList>
    </citation>
    <scope>NUCLEOTIDE SEQUENCE</scope>
    <source>
        <strain evidence="8 11">17-16730-2A</strain>
        <strain evidence="9">850617-1/1</strain>
    </source>
</reference>
<dbReference type="RefSeq" id="WP_013856338.1">
    <property type="nucleotide sequence ID" value="NZ_AJYT02000016.1"/>
</dbReference>
<feature type="transmembrane region" description="Helical" evidence="6">
    <location>
        <begin position="36"/>
        <end position="57"/>
    </location>
</feature>
<dbReference type="Pfam" id="PF03788">
    <property type="entry name" value="LrgA"/>
    <property type="match status" value="1"/>
</dbReference>
<dbReference type="Proteomes" id="UP000786185">
    <property type="component" value="Unassembled WGS sequence"/>
</dbReference>